<evidence type="ECO:0000256" key="8">
    <source>
        <dbReference type="ARBA" id="ARBA00023268"/>
    </source>
</evidence>
<dbReference type="CDD" id="cd01172">
    <property type="entry name" value="RfaE_like"/>
    <property type="match status" value="1"/>
</dbReference>
<dbReference type="EMBL" id="DUTF01000222">
    <property type="protein sequence ID" value="HHY27000.1"/>
    <property type="molecule type" value="Genomic_DNA"/>
</dbReference>
<evidence type="ECO:0000256" key="6">
    <source>
        <dbReference type="ARBA" id="ARBA00022777"/>
    </source>
</evidence>
<dbReference type="Pfam" id="PF00294">
    <property type="entry name" value="PfkB"/>
    <property type="match status" value="1"/>
</dbReference>
<dbReference type="EC" id="2.7.1.167" evidence="11"/>
<dbReference type="Proteomes" id="UP000553059">
    <property type="component" value="Unassembled WGS sequence"/>
</dbReference>
<dbReference type="NCBIfam" id="TIGR02199">
    <property type="entry name" value="rfaE_dom_II"/>
    <property type="match status" value="1"/>
</dbReference>
<evidence type="ECO:0000256" key="9">
    <source>
        <dbReference type="ARBA" id="ARBA00023277"/>
    </source>
</evidence>
<evidence type="ECO:0000313" key="15">
    <source>
        <dbReference type="Proteomes" id="UP000553059"/>
    </source>
</evidence>
<dbReference type="InterPro" id="IPR023030">
    <property type="entry name" value="Bifunc_HldE"/>
</dbReference>
<dbReference type="UniPathway" id="UPA00356">
    <property type="reaction ID" value="UER00437"/>
</dbReference>
<comment type="catalytic activity">
    <reaction evidence="10 11">
        <text>D-glycero-beta-D-manno-heptose 1-phosphate + ATP + H(+) = ADP-D-glycero-beta-D-manno-heptose + diphosphate</text>
        <dbReference type="Rhea" id="RHEA:27465"/>
        <dbReference type="ChEBI" id="CHEBI:15378"/>
        <dbReference type="ChEBI" id="CHEBI:30616"/>
        <dbReference type="ChEBI" id="CHEBI:33019"/>
        <dbReference type="ChEBI" id="CHEBI:59967"/>
        <dbReference type="ChEBI" id="CHEBI:61593"/>
        <dbReference type="EC" id="2.7.7.70"/>
    </reaction>
</comment>
<comment type="function">
    <text evidence="2 11">Catalyzes the ADP transfer from ATP to D-glycero-beta-D-manno-heptose 1-phosphate, yielding ADP-D-glycero-beta-D-manno-heptose.</text>
</comment>
<dbReference type="GO" id="GO:0005829">
    <property type="term" value="C:cytosol"/>
    <property type="evidence" value="ECO:0007669"/>
    <property type="project" value="TreeGrafter"/>
</dbReference>
<feature type="region of interest" description="Cytidylyltransferase" evidence="11">
    <location>
        <begin position="346"/>
        <end position="488"/>
    </location>
</feature>
<evidence type="ECO:0000259" key="13">
    <source>
        <dbReference type="Pfam" id="PF01467"/>
    </source>
</evidence>
<evidence type="ECO:0000256" key="10">
    <source>
        <dbReference type="ARBA" id="ARBA00047428"/>
    </source>
</evidence>
<comment type="pathway">
    <text evidence="11">Nucleotide-sugar biosynthesis; ADP-L-glycero-beta-D-manno-heptose biosynthesis; ADP-L-glycero-beta-D-manno-heptose from D-glycero-beta-D-manno-heptose 7-phosphate: step 1/4.</text>
</comment>
<dbReference type="PANTHER" id="PTHR46969:SF1">
    <property type="entry name" value="BIFUNCTIONAL PROTEIN HLDE"/>
    <property type="match status" value="1"/>
</dbReference>
<comment type="caution">
    <text evidence="14">The sequence shown here is derived from an EMBL/GenBank/DDBJ whole genome shotgun (WGS) entry which is preliminary data.</text>
</comment>
<evidence type="ECO:0000256" key="3">
    <source>
        <dbReference type="ARBA" id="ARBA00022679"/>
    </source>
</evidence>
<feature type="domain" description="Carbohydrate kinase PfkB" evidence="12">
    <location>
        <begin position="11"/>
        <end position="307"/>
    </location>
</feature>
<keyword evidence="8 11" id="KW-0511">Multifunctional enzyme</keyword>
<comment type="similarity">
    <text evidence="11">In the N-terminal section; belongs to the carbohydrate kinase PfkB family.</text>
</comment>
<reference evidence="14 15" key="1">
    <citation type="journal article" date="2020" name="Biotechnol. Biofuels">
        <title>New insights from the biogas microbiome by comprehensive genome-resolved metagenomics of nearly 1600 species originating from multiple anaerobic digesters.</title>
        <authorList>
            <person name="Campanaro S."/>
            <person name="Treu L."/>
            <person name="Rodriguez-R L.M."/>
            <person name="Kovalovszki A."/>
            <person name="Ziels R.M."/>
            <person name="Maus I."/>
            <person name="Zhu X."/>
            <person name="Kougias P.G."/>
            <person name="Basile A."/>
            <person name="Luo G."/>
            <person name="Schluter A."/>
            <person name="Konstantinidis K.T."/>
            <person name="Angelidaki I."/>
        </authorList>
    </citation>
    <scope>NUCLEOTIDE SEQUENCE [LARGE SCALE GENOMIC DNA]</scope>
    <source>
        <strain evidence="14">AS05jafATM_4</strain>
    </source>
</reference>
<keyword evidence="3 11" id="KW-0808">Transferase</keyword>
<feature type="binding site" evidence="11">
    <location>
        <begin position="197"/>
        <end position="200"/>
    </location>
    <ligand>
        <name>ATP</name>
        <dbReference type="ChEBI" id="CHEBI:30616"/>
    </ligand>
</feature>
<dbReference type="Gene3D" id="3.40.50.620">
    <property type="entry name" value="HUPs"/>
    <property type="match status" value="1"/>
</dbReference>
<evidence type="ECO:0000256" key="7">
    <source>
        <dbReference type="ARBA" id="ARBA00022840"/>
    </source>
</evidence>
<keyword evidence="4 11" id="KW-0548">Nucleotidyltransferase</keyword>
<dbReference type="Gene3D" id="3.40.1190.20">
    <property type="match status" value="1"/>
</dbReference>
<dbReference type="GO" id="GO:0033785">
    <property type="term" value="F:heptose 7-phosphate kinase activity"/>
    <property type="evidence" value="ECO:0007669"/>
    <property type="project" value="UniProtKB-UniRule"/>
</dbReference>
<dbReference type="GO" id="GO:0016773">
    <property type="term" value="F:phosphotransferase activity, alcohol group as acceptor"/>
    <property type="evidence" value="ECO:0007669"/>
    <property type="project" value="InterPro"/>
</dbReference>
<gene>
    <name evidence="14" type="primary">rfaE2</name>
    <name evidence="11" type="synonym">hldE</name>
    <name evidence="14" type="ORF">GX523_09715</name>
</gene>
<comment type="pathway">
    <text evidence="11">Nucleotide-sugar biosynthesis; ADP-L-glycero-beta-D-manno-heptose biosynthesis; ADP-L-glycero-beta-D-manno-heptose from D-glycero-beta-D-manno-heptose 7-phosphate: step 3/4.</text>
</comment>
<evidence type="ECO:0000313" key="14">
    <source>
        <dbReference type="EMBL" id="HHY27000.1"/>
    </source>
</evidence>
<name>A0A7C7DA89_9FIRM</name>
<comment type="subunit">
    <text evidence="11">Homodimer.</text>
</comment>
<dbReference type="InterPro" id="IPR011611">
    <property type="entry name" value="PfkB_dom"/>
</dbReference>
<comment type="similarity">
    <text evidence="11">In the C-terminal section; belongs to the cytidylyltransferase family.</text>
</comment>
<organism evidence="14 15">
    <name type="scientific">Desulfitobacterium dehalogenans</name>
    <dbReference type="NCBI Taxonomy" id="36854"/>
    <lineage>
        <taxon>Bacteria</taxon>
        <taxon>Bacillati</taxon>
        <taxon>Bacillota</taxon>
        <taxon>Clostridia</taxon>
        <taxon>Eubacteriales</taxon>
        <taxon>Desulfitobacteriaceae</taxon>
        <taxon>Desulfitobacterium</taxon>
    </lineage>
</organism>
<feature type="domain" description="Cytidyltransferase-like" evidence="13">
    <location>
        <begin position="346"/>
        <end position="438"/>
    </location>
</feature>
<evidence type="ECO:0000256" key="2">
    <source>
        <dbReference type="ARBA" id="ARBA00003753"/>
    </source>
</evidence>
<dbReference type="GO" id="GO:0005524">
    <property type="term" value="F:ATP binding"/>
    <property type="evidence" value="ECO:0007669"/>
    <property type="project" value="UniProtKB-UniRule"/>
</dbReference>
<comment type="catalytic activity">
    <reaction evidence="11">
        <text>D-glycero-beta-D-manno-heptose 7-phosphate + ATP = D-glycero-beta-D-manno-heptose 1,7-bisphosphate + ADP + H(+)</text>
        <dbReference type="Rhea" id="RHEA:27473"/>
        <dbReference type="ChEBI" id="CHEBI:15378"/>
        <dbReference type="ChEBI" id="CHEBI:30616"/>
        <dbReference type="ChEBI" id="CHEBI:60204"/>
        <dbReference type="ChEBI" id="CHEBI:60208"/>
        <dbReference type="ChEBI" id="CHEBI:456216"/>
        <dbReference type="EC" id="2.7.1.167"/>
    </reaction>
</comment>
<dbReference type="InterPro" id="IPR004821">
    <property type="entry name" value="Cyt_trans-like"/>
</dbReference>
<accession>A0A7C7DA89</accession>
<dbReference type="InterPro" id="IPR011914">
    <property type="entry name" value="RfaE_dom_II"/>
</dbReference>
<evidence type="ECO:0000256" key="11">
    <source>
        <dbReference type="HAMAP-Rule" id="MF_01603"/>
    </source>
</evidence>
<dbReference type="PANTHER" id="PTHR46969">
    <property type="entry name" value="BIFUNCTIONAL PROTEIN HLDE"/>
    <property type="match status" value="1"/>
</dbReference>
<dbReference type="SUPFAM" id="SSF52374">
    <property type="entry name" value="Nucleotidylyl transferase"/>
    <property type="match status" value="1"/>
</dbReference>
<sequence>MIDLGKSREQFVLIIGDMMLDKYIIGTVDRISPEAPIPVLRQTEVRRKLGGSGNVILNVASLGARVRVVGRIGNDSEGLFFRETVRELGVDDRYLFESGNTIVKTRVAAQNQQFIRIDEETIAAPSEDNKYEISAQIDKILQDITVVIISDYAKGFVSEDIAQVIIEAAKTRKIPVLVDPKGKSASKYKGATVITPNNKEFVDLTGLASVPNEENVKIQALRLCEENEYDYLIFTRSEKGISIIDHANGTKTDYPAIVKEVVDVTGAGDTVVSVIALAMAAGFDMDKCAELANLSASIVISKFGAAQTTIEELTAALNGNSASMASIGVLLHQLDILRRQGKRIVFTNGCFDLVHAGHISSFKQAREFGDVLVVGINSDKSIRRIKGESRPIVELPHRISLLSAIRYVDYVIPFEEDTPQSLIEQIKPDVLVKGKDWQGKEVAGAEFVKSYGGKVEFIELEQGLSTTTIVERIGNRRGIEFPDEETTD</sequence>
<keyword evidence="9 11" id="KW-0119">Carbohydrate metabolism</keyword>
<dbReference type="GO" id="GO:0097171">
    <property type="term" value="P:ADP-L-glycero-beta-D-manno-heptose biosynthetic process"/>
    <property type="evidence" value="ECO:0007669"/>
    <property type="project" value="UniProtKB-UniPathway"/>
</dbReference>
<dbReference type="SUPFAM" id="SSF53613">
    <property type="entry name" value="Ribokinase-like"/>
    <property type="match status" value="1"/>
</dbReference>
<proteinExistence type="inferred from homology"/>
<dbReference type="InterPro" id="IPR029056">
    <property type="entry name" value="Ribokinase-like"/>
</dbReference>
<dbReference type="InterPro" id="IPR014729">
    <property type="entry name" value="Rossmann-like_a/b/a_fold"/>
</dbReference>
<evidence type="ECO:0000256" key="1">
    <source>
        <dbReference type="ARBA" id="ARBA00002319"/>
    </source>
</evidence>
<protein>
    <recommendedName>
        <fullName evidence="11">Bifunctional protein HldE</fullName>
    </recommendedName>
    <domain>
        <recommendedName>
            <fullName evidence="11">D-beta-D-heptose 7-phosphate kinase</fullName>
            <ecNumber evidence="11">2.7.1.167</ecNumber>
        </recommendedName>
        <alternativeName>
            <fullName evidence="11">D-beta-D-heptose 7-phosphotransferase</fullName>
        </alternativeName>
        <alternativeName>
            <fullName evidence="11">D-glycero-beta-D-manno-heptose-7-phosphate kinase</fullName>
        </alternativeName>
    </domain>
    <domain>
        <recommendedName>
            <fullName evidence="11">D-beta-D-heptose 1-phosphate adenylyltransferase</fullName>
            <ecNumber evidence="11">2.7.7.70</ecNumber>
        </recommendedName>
        <alternativeName>
            <fullName evidence="11">D-glycero-beta-D-manno-heptose 1-phosphate adenylyltransferase</fullName>
        </alternativeName>
    </domain>
</protein>
<feature type="region of interest" description="Ribokinase" evidence="11">
    <location>
        <begin position="1"/>
        <end position="323"/>
    </location>
</feature>
<feature type="active site" evidence="11">
    <location>
        <position position="269"/>
    </location>
</feature>
<keyword evidence="7 11" id="KW-0067">ATP-binding</keyword>
<dbReference type="HAMAP" id="MF_01603">
    <property type="entry name" value="HldE"/>
    <property type="match status" value="1"/>
</dbReference>
<evidence type="ECO:0000256" key="5">
    <source>
        <dbReference type="ARBA" id="ARBA00022741"/>
    </source>
</evidence>
<dbReference type="EC" id="2.7.7.70" evidence="11"/>
<dbReference type="Pfam" id="PF01467">
    <property type="entry name" value="CTP_transf_like"/>
    <property type="match status" value="1"/>
</dbReference>
<dbReference type="NCBIfam" id="TIGR00125">
    <property type="entry name" value="cyt_tran_rel"/>
    <property type="match status" value="1"/>
</dbReference>
<evidence type="ECO:0000259" key="12">
    <source>
        <dbReference type="Pfam" id="PF00294"/>
    </source>
</evidence>
<dbReference type="GO" id="GO:0033786">
    <property type="term" value="F:heptose-1-phosphate adenylyltransferase activity"/>
    <property type="evidence" value="ECO:0007669"/>
    <property type="project" value="UniProtKB-UniRule"/>
</dbReference>
<keyword evidence="6 11" id="KW-0418">Kinase</keyword>
<dbReference type="InterPro" id="IPR011913">
    <property type="entry name" value="RfaE_dom_I"/>
</dbReference>
<keyword evidence="5 11" id="KW-0547">Nucleotide-binding</keyword>
<dbReference type="AlphaFoldDB" id="A0A7C7DA89"/>
<comment type="function">
    <text evidence="1 11">Catalyzes the phosphorylation of D-glycero-D-manno-heptose 7-phosphate at the C-1 position to selectively form D-glycero-beta-D-manno-heptose-1,7-bisphosphate.</text>
</comment>
<evidence type="ECO:0000256" key="4">
    <source>
        <dbReference type="ARBA" id="ARBA00022695"/>
    </source>
</evidence>